<keyword evidence="1" id="KW-0472">Membrane</keyword>
<accession>A0ABQ2HJ60</accession>
<feature type="transmembrane region" description="Helical" evidence="1">
    <location>
        <begin position="20"/>
        <end position="40"/>
    </location>
</feature>
<feature type="transmembrane region" description="Helical" evidence="1">
    <location>
        <begin position="46"/>
        <end position="63"/>
    </location>
</feature>
<dbReference type="EMBL" id="BMNZ01000001">
    <property type="protein sequence ID" value="GGM81719.1"/>
    <property type="molecule type" value="Genomic_DNA"/>
</dbReference>
<keyword evidence="1" id="KW-1133">Transmembrane helix</keyword>
<dbReference type="Pfam" id="PF20444">
    <property type="entry name" value="DUF6703"/>
    <property type="match status" value="1"/>
</dbReference>
<evidence type="ECO:0000313" key="3">
    <source>
        <dbReference type="Proteomes" id="UP000623461"/>
    </source>
</evidence>
<feature type="transmembrane region" description="Helical" evidence="1">
    <location>
        <begin position="75"/>
        <end position="93"/>
    </location>
</feature>
<name>A0ABQ2HJ60_9MICO</name>
<keyword evidence="3" id="KW-1185">Reference proteome</keyword>
<sequence>MALSFRSRLEHASVPWVERLNAVPRPVGLGVLVVLLAVGILAPRPWGGIAFLLVAAFVAWLLFLTWQRLTMPERLMRTAVLVLAVAVAIVRIVPGG</sequence>
<gene>
    <name evidence="2" type="ORF">GCM10009721_02660</name>
</gene>
<dbReference type="Proteomes" id="UP000623461">
    <property type="component" value="Unassembled WGS sequence"/>
</dbReference>
<keyword evidence="1" id="KW-0812">Transmembrane</keyword>
<comment type="caution">
    <text evidence="2">The sequence shown here is derived from an EMBL/GenBank/DDBJ whole genome shotgun (WGS) entry which is preliminary data.</text>
</comment>
<dbReference type="RefSeq" id="WP_030146463.1">
    <property type="nucleotide sequence ID" value="NZ_BMNZ01000001.1"/>
</dbReference>
<dbReference type="InterPro" id="IPR046549">
    <property type="entry name" value="DUF6703"/>
</dbReference>
<evidence type="ECO:0000256" key="1">
    <source>
        <dbReference type="SAM" id="Phobius"/>
    </source>
</evidence>
<evidence type="ECO:0000313" key="2">
    <source>
        <dbReference type="EMBL" id="GGM81719.1"/>
    </source>
</evidence>
<protein>
    <submittedName>
        <fullName evidence="2">Uncharacterized protein</fullName>
    </submittedName>
</protein>
<proteinExistence type="predicted"/>
<reference evidence="3" key="1">
    <citation type="journal article" date="2019" name="Int. J. Syst. Evol. Microbiol.">
        <title>The Global Catalogue of Microorganisms (GCM) 10K type strain sequencing project: providing services to taxonomists for standard genome sequencing and annotation.</title>
        <authorList>
            <consortium name="The Broad Institute Genomics Platform"/>
            <consortium name="The Broad Institute Genome Sequencing Center for Infectious Disease"/>
            <person name="Wu L."/>
            <person name="Ma J."/>
        </authorList>
    </citation>
    <scope>NUCLEOTIDE SEQUENCE [LARGE SCALE GENOMIC DNA]</scope>
    <source>
        <strain evidence="3">JCM 1365</strain>
    </source>
</reference>
<organism evidence="2 3">
    <name type="scientific">Terrabacter tumescens</name>
    <dbReference type="NCBI Taxonomy" id="60443"/>
    <lineage>
        <taxon>Bacteria</taxon>
        <taxon>Bacillati</taxon>
        <taxon>Actinomycetota</taxon>
        <taxon>Actinomycetes</taxon>
        <taxon>Micrococcales</taxon>
        <taxon>Intrasporangiaceae</taxon>
        <taxon>Terrabacter</taxon>
    </lineage>
</organism>